<keyword evidence="3" id="KW-1185">Reference proteome</keyword>
<proteinExistence type="predicted"/>
<accession>A0AAW0C8P2</accession>
<feature type="compositionally biased region" description="Acidic residues" evidence="1">
    <location>
        <begin position="358"/>
        <end position="382"/>
    </location>
</feature>
<dbReference type="EMBL" id="JAWWNJ010000019">
    <property type="protein sequence ID" value="KAK7036056.1"/>
    <property type="molecule type" value="Genomic_DNA"/>
</dbReference>
<protein>
    <submittedName>
        <fullName evidence="2">Uncharacterized protein</fullName>
    </submittedName>
</protein>
<dbReference type="Proteomes" id="UP001362999">
    <property type="component" value="Unassembled WGS sequence"/>
</dbReference>
<evidence type="ECO:0000256" key="1">
    <source>
        <dbReference type="SAM" id="MobiDB-lite"/>
    </source>
</evidence>
<name>A0AAW0C8P2_9AGAR</name>
<feature type="region of interest" description="Disordered" evidence="1">
    <location>
        <begin position="347"/>
        <end position="382"/>
    </location>
</feature>
<evidence type="ECO:0000313" key="2">
    <source>
        <dbReference type="EMBL" id="KAK7036056.1"/>
    </source>
</evidence>
<dbReference type="AlphaFoldDB" id="A0AAW0C8P2"/>
<organism evidence="2 3">
    <name type="scientific">Favolaschia claudopus</name>
    <dbReference type="NCBI Taxonomy" id="2862362"/>
    <lineage>
        <taxon>Eukaryota</taxon>
        <taxon>Fungi</taxon>
        <taxon>Dikarya</taxon>
        <taxon>Basidiomycota</taxon>
        <taxon>Agaricomycotina</taxon>
        <taxon>Agaricomycetes</taxon>
        <taxon>Agaricomycetidae</taxon>
        <taxon>Agaricales</taxon>
        <taxon>Marasmiineae</taxon>
        <taxon>Mycenaceae</taxon>
        <taxon>Favolaschia</taxon>
    </lineage>
</organism>
<gene>
    <name evidence="2" type="ORF">R3P38DRAFT_614396</name>
</gene>
<sequence>MIFTRGISPSKFSLASRFITSRFSPNNCLFLHSLRPYQSLRLNSSSAAAVRRRTARKPVISTLDPKQLKPSDYVDISEYLEYSIRSTTEDPNSAARTSDCITYYKHKGVEHPFPQHSAGYFYFHRPPDLPPMSGALRFRCVPVNDPGAFDSEESSDLLRPDSLPWEVPLSTLSNARPLLRDLLLRDGLVTADEVEESMRRFPFTQSRRSDFIFRHDQMFSIPFECMHIVTLVNDPHQFRFRSAVFGERRLVAQAAGSVRRPPVFPYSGRALVRFELMKLPRYSEARVVLRVVKMVVPPTLLIPDYDGYLPAPREGKLITRPHQGTGKHVAAWSRALGSPLGRFLRGMYRKERSRKDDTADDESESESDSDSDSESGSDSDSE</sequence>
<evidence type="ECO:0000313" key="3">
    <source>
        <dbReference type="Proteomes" id="UP001362999"/>
    </source>
</evidence>
<reference evidence="2 3" key="1">
    <citation type="journal article" date="2024" name="J Genomics">
        <title>Draft genome sequencing and assembly of Favolaschia claudopus CIRM-BRFM 2984 isolated from oak limbs.</title>
        <authorList>
            <person name="Navarro D."/>
            <person name="Drula E."/>
            <person name="Chaduli D."/>
            <person name="Cazenave R."/>
            <person name="Ahrendt S."/>
            <person name="Wang J."/>
            <person name="Lipzen A."/>
            <person name="Daum C."/>
            <person name="Barry K."/>
            <person name="Grigoriev I.V."/>
            <person name="Favel A."/>
            <person name="Rosso M.N."/>
            <person name="Martin F."/>
        </authorList>
    </citation>
    <scope>NUCLEOTIDE SEQUENCE [LARGE SCALE GENOMIC DNA]</scope>
    <source>
        <strain evidence="2 3">CIRM-BRFM 2984</strain>
    </source>
</reference>
<feature type="compositionally biased region" description="Basic and acidic residues" evidence="1">
    <location>
        <begin position="348"/>
        <end position="357"/>
    </location>
</feature>
<comment type="caution">
    <text evidence="2">The sequence shown here is derived from an EMBL/GenBank/DDBJ whole genome shotgun (WGS) entry which is preliminary data.</text>
</comment>